<protein>
    <submittedName>
        <fullName evidence="4">FkbM family methyltransferase</fullName>
    </submittedName>
</protein>
<keyword evidence="5" id="KW-1185">Reference proteome</keyword>
<dbReference type="Gene3D" id="3.40.50.2000">
    <property type="entry name" value="Glycogen Phosphorylase B"/>
    <property type="match status" value="2"/>
</dbReference>
<dbReference type="InterPro" id="IPR006342">
    <property type="entry name" value="FkbM_mtfrase"/>
</dbReference>
<dbReference type="SUPFAM" id="SSF53335">
    <property type="entry name" value="S-adenosyl-L-methionine-dependent methyltransferases"/>
    <property type="match status" value="1"/>
</dbReference>
<dbReference type="RefSeq" id="WP_069695859.1">
    <property type="nucleotide sequence ID" value="NZ_CP043010.1"/>
</dbReference>
<keyword evidence="4" id="KW-0808">Transferase</keyword>
<accession>A0AAX3EFA0</accession>
<dbReference type="Gene3D" id="3.40.50.150">
    <property type="entry name" value="Vaccinia Virus protein VP39"/>
    <property type="match status" value="1"/>
</dbReference>
<dbReference type="InterPro" id="IPR052514">
    <property type="entry name" value="SAM-dependent_MTase"/>
</dbReference>
<dbReference type="Pfam" id="PF13692">
    <property type="entry name" value="Glyco_trans_1_4"/>
    <property type="match status" value="1"/>
</dbReference>
<dbReference type="PANTHER" id="PTHR34203:SF15">
    <property type="entry name" value="SLL1173 PROTEIN"/>
    <property type="match status" value="1"/>
</dbReference>
<dbReference type="PANTHER" id="PTHR34203">
    <property type="entry name" value="METHYLTRANSFERASE, FKBM FAMILY PROTEIN"/>
    <property type="match status" value="1"/>
</dbReference>
<dbReference type="CDD" id="cd03801">
    <property type="entry name" value="GT4_PimA-like"/>
    <property type="match status" value="1"/>
</dbReference>
<evidence type="ECO:0000256" key="1">
    <source>
        <dbReference type="SAM" id="Coils"/>
    </source>
</evidence>
<dbReference type="CDD" id="cd02440">
    <property type="entry name" value="AdoMet_MTases"/>
    <property type="match status" value="1"/>
</dbReference>
<reference evidence="4" key="1">
    <citation type="submission" date="2022-07" db="EMBL/GenBank/DDBJ databases">
        <authorList>
            <person name="Wu T."/>
        </authorList>
    </citation>
    <scope>NUCLEOTIDE SEQUENCE</scope>
    <source>
        <strain evidence="4">SD-1</strain>
    </source>
</reference>
<dbReference type="InterPro" id="IPR029063">
    <property type="entry name" value="SAM-dependent_MTases_sf"/>
</dbReference>
<name>A0AAX3EFA0_PAEUR</name>
<dbReference type="Pfam" id="PF13524">
    <property type="entry name" value="Glyco_trans_1_2"/>
    <property type="match status" value="1"/>
</dbReference>
<gene>
    <name evidence="4" type="ORF">NL394_16835</name>
</gene>
<evidence type="ECO:0000313" key="5">
    <source>
        <dbReference type="Proteomes" id="UP001163293"/>
    </source>
</evidence>
<organism evidence="4 5">
    <name type="scientific">Paenarthrobacter ureafaciens</name>
    <dbReference type="NCBI Taxonomy" id="37931"/>
    <lineage>
        <taxon>Bacteria</taxon>
        <taxon>Bacillati</taxon>
        <taxon>Actinomycetota</taxon>
        <taxon>Actinomycetes</taxon>
        <taxon>Micrococcales</taxon>
        <taxon>Micrococcaceae</taxon>
        <taxon>Paenarthrobacter</taxon>
    </lineage>
</organism>
<keyword evidence="4" id="KW-0489">Methyltransferase</keyword>
<dbReference type="Proteomes" id="UP001163293">
    <property type="component" value="Chromosome"/>
</dbReference>
<dbReference type="InterPro" id="IPR055259">
    <property type="entry name" value="YkvP/CgeB_Glyco_trans-like"/>
</dbReference>
<proteinExistence type="predicted"/>
<feature type="domain" description="Spore protein YkvP/CgeB glycosyl transferase-like" evidence="3">
    <location>
        <begin position="838"/>
        <end position="950"/>
    </location>
</feature>
<dbReference type="EMBL" id="CP101185">
    <property type="protein sequence ID" value="UYV96700.1"/>
    <property type="molecule type" value="Genomic_DNA"/>
</dbReference>
<evidence type="ECO:0000259" key="3">
    <source>
        <dbReference type="Pfam" id="PF13524"/>
    </source>
</evidence>
<feature type="domain" description="Methyltransferase FkbM" evidence="2">
    <location>
        <begin position="56"/>
        <end position="208"/>
    </location>
</feature>
<keyword evidence="1" id="KW-0175">Coiled coil</keyword>
<dbReference type="NCBIfam" id="TIGR01444">
    <property type="entry name" value="fkbM_fam"/>
    <property type="match status" value="1"/>
</dbReference>
<dbReference type="GO" id="GO:0008168">
    <property type="term" value="F:methyltransferase activity"/>
    <property type="evidence" value="ECO:0007669"/>
    <property type="project" value="UniProtKB-KW"/>
</dbReference>
<feature type="coiled-coil region" evidence="1">
    <location>
        <begin position="292"/>
        <end position="368"/>
    </location>
</feature>
<dbReference type="GO" id="GO:0032259">
    <property type="term" value="P:methylation"/>
    <property type="evidence" value="ECO:0007669"/>
    <property type="project" value="UniProtKB-KW"/>
</dbReference>
<evidence type="ECO:0000259" key="2">
    <source>
        <dbReference type="Pfam" id="PF05050"/>
    </source>
</evidence>
<evidence type="ECO:0000313" key="4">
    <source>
        <dbReference type="EMBL" id="UYV96700.1"/>
    </source>
</evidence>
<dbReference type="Pfam" id="PF05050">
    <property type="entry name" value="Methyltransf_21"/>
    <property type="match status" value="1"/>
</dbReference>
<dbReference type="SUPFAM" id="SSF53756">
    <property type="entry name" value="UDP-Glycosyltransferase/glycogen phosphorylase"/>
    <property type="match status" value="1"/>
</dbReference>
<sequence length="1693" mass="189279">MSPTEIVVDGSVYRLSLPDAETDYIQKTIASSQRPYEEAMLIDMGEGLKPGDLVLDVGANCGNHTLYLSCVVGAEVHAFEPDPELCDVIRTNVALNEVDDLVEVHQVGVGDVEGFGRIVQTAENNRGAQRLERTNSREGGAKIIRLDTMDFGKPVRVLKVDVEGMEINVLNGARDLIERDRPEIYVECQGRQDFEMIHTWMTQLEYRYVSTFNATPTHRFSFATSSVERGRFEQIVKQQISASYYDHKLILQLRKSLSEASMKYREVSAQLSPLNEQIRLSKKVEDYRANLIKKLESDLLSSNEREQRLESVVSELQLQISASLAQQTELSTEKSELHGRAETLAAELQDLRENLRLERGRAVAAEKQVLELTGRVSRLDAQASLQSGLHDEERRSWQQEVESTEADLAKLRRHATLSLARARLSLRREKALASELTQVSSRLAEGETSLAEARHQVGAVQARLVKETGMVSRLQRALEGSNREKQVLQDALAAGKKENSTLSVQLQAQKRQLCEAEKSHLAEIERLQVALELAEHKLRDLRASVTYRLGRSLRDALKSPRNLGTLPLHLGRLAREHRGRQQEDDVAVGEIAAREDAPNLDVDGSAPFVNGAAELRTKRWLPDGDSSAALQLSASASRTGVRIAAIMDEFTVQSFAPECELLELSVDNYLSELETFSPALVFLESAWRGKGDAWGNKVAQTAAEIREIVAWASARNIPVVLWNKEDPVHYSTFLNTAKLADVVFTTDIDCVQRYKADLGHGRVHFLPFACQPVLHNPIETFQRSEGICFAGAYYRRYPERTRDLESFMSEIPSFVPLDIFDRNFGKSDEQYQFPAEYRSHIVGTLKSSEIDLAYKGYDYAINLNSVKESQSMFARRVYELLASNTTVVSNYSRGVQLLFGDITHVSDSGHQIVKALSSEDAWTARRRKLAGLRKVMREHTYSHRLNYILDKVGLEHVSIVRPKITVFALVSSHDQVARVKVGVDCQTDVDVILRLYTEDAGWLKGEHTADGVKIEHISSISDQPLSNLISTGNFAAIMHPDDYYGPNYLLDLSLAGRYSNAAVVGKSSHFRAKGRILRLKTGASAYTAVGSLPAHSSLVLKPSELSSPLDRLLRMRRRAYFDHKSMMEAEVFDYCRGGYRLAPAALPEVSSGEIDEGLRLEEIVAAGDSIEVSNGGGETERVITGAELAGMFITRSRPGLKTMVEGDVWAFESTMADGVHDYIYAAELLDLSSLIVDDELKFHVETEPGLNLQVAMIYYDESGTKISGHVRPSNQNHVMSIPNNAASLKVGIRVSGAGACSFRRIIWAHKDVDPVFIACRADNLVITNRYPAYGDLYKNAFVHSRALRYAESGVPTEVFVLDENSPLRFREFEGMTVITGSCAALESVLADGRHQSISVHFLNEEMWKAVSNLAHRPHVAIWAHGADIQKWSRRRFLYSTQEQIEKAKISSEQRLALWRRVISEAQENVTLVFVSRWLMDTALEDLALESGPPRSAVIPNPVDTSKFSYHNKPVELRMRFLSIRPYASSVYANDLTVEAILLLSATEEFSRMEFRLVGDGPLFDDLTQPLQQFSNVILDKRFLNQDEISAMHKQYGVFLCPSRMDTHGVSRDEAMASGLVPITTRVAAIPEFVDDNCAELVEPENAQAIADAILRLARSKRLFSAKSREAAKRVRRQSSATNVIPQELKVLGR</sequence>